<dbReference type="EMBL" id="FQZQ01000025">
    <property type="protein sequence ID" value="SHK32455.1"/>
    <property type="molecule type" value="Genomic_DNA"/>
</dbReference>
<evidence type="ECO:0000313" key="2">
    <source>
        <dbReference type="Proteomes" id="UP000183982"/>
    </source>
</evidence>
<proteinExistence type="predicted"/>
<evidence type="ECO:0000313" key="1">
    <source>
        <dbReference type="EMBL" id="SHK32455.1"/>
    </source>
</evidence>
<reference evidence="2" key="1">
    <citation type="submission" date="2016-11" db="EMBL/GenBank/DDBJ databases">
        <authorList>
            <person name="Varghese N."/>
            <person name="Submissions S."/>
        </authorList>
    </citation>
    <scope>NUCLEOTIDE SEQUENCE [LARGE SCALE GENOMIC DNA]</scope>
    <source>
        <strain evidence="2">DSM 100564</strain>
    </source>
</reference>
<sequence length="36" mass="4064">MPAPLCVVLEFWIVASSSNEDFDTRQVQADEDQEGH</sequence>
<accession>A0A1M6RJ06</accession>
<gene>
    <name evidence="1" type="ORF">SAMN05444000_12554</name>
</gene>
<name>A0A1M6RJ06_9RHOB</name>
<organism evidence="1 2">
    <name type="scientific">Shimia gijangensis</name>
    <dbReference type="NCBI Taxonomy" id="1470563"/>
    <lineage>
        <taxon>Bacteria</taxon>
        <taxon>Pseudomonadati</taxon>
        <taxon>Pseudomonadota</taxon>
        <taxon>Alphaproteobacteria</taxon>
        <taxon>Rhodobacterales</taxon>
        <taxon>Roseobacteraceae</taxon>
    </lineage>
</organism>
<dbReference type="Proteomes" id="UP000183982">
    <property type="component" value="Unassembled WGS sequence"/>
</dbReference>
<protein>
    <submittedName>
        <fullName evidence="1">Uncharacterized protein</fullName>
    </submittedName>
</protein>
<dbReference type="AlphaFoldDB" id="A0A1M6RJ06"/>
<keyword evidence="2" id="KW-1185">Reference proteome</keyword>